<protein>
    <recommendedName>
        <fullName evidence="3">PNT domain-containing protein</fullName>
    </recommendedName>
</protein>
<accession>A0A821Y6W8</accession>
<feature type="region of interest" description="Disordered" evidence="1">
    <location>
        <begin position="191"/>
        <end position="277"/>
    </location>
</feature>
<evidence type="ECO:0000259" key="3">
    <source>
        <dbReference type="Pfam" id="PF02198"/>
    </source>
</evidence>
<feature type="transmembrane region" description="Helical" evidence="2">
    <location>
        <begin position="301"/>
        <end position="321"/>
    </location>
</feature>
<evidence type="ECO:0000313" key="5">
    <source>
        <dbReference type="Proteomes" id="UP000663848"/>
    </source>
</evidence>
<dbReference type="GO" id="GO:0033188">
    <property type="term" value="F:sphingomyelin synthase activity"/>
    <property type="evidence" value="ECO:0007669"/>
    <property type="project" value="TreeGrafter"/>
</dbReference>
<dbReference type="Gene3D" id="1.10.150.50">
    <property type="entry name" value="Transcription Factor, Ets-1"/>
    <property type="match status" value="1"/>
</dbReference>
<dbReference type="SUPFAM" id="SSF47769">
    <property type="entry name" value="SAM/Pointed domain"/>
    <property type="match status" value="1"/>
</dbReference>
<keyword evidence="2" id="KW-0812">Transmembrane</keyword>
<dbReference type="Proteomes" id="UP000663848">
    <property type="component" value="Unassembled WGS sequence"/>
</dbReference>
<dbReference type="AlphaFoldDB" id="A0A821Y6W8"/>
<dbReference type="PANTHER" id="PTHR21290:SF25">
    <property type="entry name" value="SPHINGOMYELIN SYNTHASE-RELATED PROTEIN 1"/>
    <property type="match status" value="1"/>
</dbReference>
<dbReference type="Pfam" id="PF02198">
    <property type="entry name" value="SAM_PNT"/>
    <property type="match status" value="1"/>
</dbReference>
<feature type="compositionally biased region" description="Polar residues" evidence="1">
    <location>
        <begin position="204"/>
        <end position="213"/>
    </location>
</feature>
<reference evidence="4" key="1">
    <citation type="submission" date="2021-02" db="EMBL/GenBank/DDBJ databases">
        <authorList>
            <person name="Nowell W R."/>
        </authorList>
    </citation>
    <scope>NUCLEOTIDE SEQUENCE</scope>
</reference>
<dbReference type="InterPro" id="IPR045221">
    <property type="entry name" value="Sphingomyelin_synth-like"/>
</dbReference>
<evidence type="ECO:0000256" key="1">
    <source>
        <dbReference type="SAM" id="MobiDB-lite"/>
    </source>
</evidence>
<dbReference type="GO" id="GO:0047493">
    <property type="term" value="F:ceramide cholinephosphotransferase activity"/>
    <property type="evidence" value="ECO:0007669"/>
    <property type="project" value="TreeGrafter"/>
</dbReference>
<dbReference type="InterPro" id="IPR003118">
    <property type="entry name" value="Pointed_dom"/>
</dbReference>
<dbReference type="GO" id="GO:0043565">
    <property type="term" value="F:sequence-specific DNA binding"/>
    <property type="evidence" value="ECO:0007669"/>
    <property type="project" value="InterPro"/>
</dbReference>
<evidence type="ECO:0000313" key="4">
    <source>
        <dbReference type="EMBL" id="CAF4958355.1"/>
    </source>
</evidence>
<feature type="compositionally biased region" description="Low complexity" evidence="1">
    <location>
        <begin position="264"/>
        <end position="274"/>
    </location>
</feature>
<comment type="caution">
    <text evidence="4">The sequence shown here is derived from an EMBL/GenBank/DDBJ whole genome shotgun (WGS) entry which is preliminary data.</text>
</comment>
<feature type="compositionally biased region" description="Polar residues" evidence="1">
    <location>
        <begin position="252"/>
        <end position="263"/>
    </location>
</feature>
<sequence>MLVSTPSVNPHQLTNNLIPPNSLHSLLPSSSYSTSSVTPSNPCLWSIKQVEEWLVKHDLNDCIDLICCQHRMNGQRLMNLNEDDVLQLKGTTKNNELWLQIKILQQFYSSNYHLWTQRQAILQQQQQSLPTTVSPYLASGSLQSPIPLRPLSSFTQIRPAPVPLTFSTSSSLPTQLPSSSSSFSPYTTIQINQSQQQEQTQTNPSISSSINQAETTETPTTLILERSPATVTRTKNDHQRRSGRSLSSSTSINLLPASSTPQRTTNTSSSSHNTPADQIEDQPITDCCFVSSIRSDRKKTLSAFLLAFCTLYFCSFMITIVDERLPDPRYFPPLPDLVLDNVKQIPWAFAVTEKIILIEMFTLISIIILHRHR</sequence>
<gene>
    <name evidence="4" type="ORF">QYT958_LOCUS34047</name>
</gene>
<dbReference type="EMBL" id="CAJOBR010023978">
    <property type="protein sequence ID" value="CAF4958355.1"/>
    <property type="molecule type" value="Genomic_DNA"/>
</dbReference>
<feature type="compositionally biased region" description="Low complexity" evidence="1">
    <location>
        <begin position="191"/>
        <end position="203"/>
    </location>
</feature>
<dbReference type="GO" id="GO:0005789">
    <property type="term" value="C:endoplasmic reticulum membrane"/>
    <property type="evidence" value="ECO:0007669"/>
    <property type="project" value="TreeGrafter"/>
</dbReference>
<organism evidence="4 5">
    <name type="scientific">Rotaria socialis</name>
    <dbReference type="NCBI Taxonomy" id="392032"/>
    <lineage>
        <taxon>Eukaryota</taxon>
        <taxon>Metazoa</taxon>
        <taxon>Spiralia</taxon>
        <taxon>Gnathifera</taxon>
        <taxon>Rotifera</taxon>
        <taxon>Eurotatoria</taxon>
        <taxon>Bdelloidea</taxon>
        <taxon>Philodinida</taxon>
        <taxon>Philodinidae</taxon>
        <taxon>Rotaria</taxon>
    </lineage>
</organism>
<dbReference type="PANTHER" id="PTHR21290">
    <property type="entry name" value="SPHINGOMYELIN SYNTHETASE"/>
    <property type="match status" value="1"/>
</dbReference>
<feature type="domain" description="PNT" evidence="3">
    <location>
        <begin position="35"/>
        <end position="105"/>
    </location>
</feature>
<dbReference type="GO" id="GO:0000139">
    <property type="term" value="C:Golgi membrane"/>
    <property type="evidence" value="ECO:0007669"/>
    <property type="project" value="TreeGrafter"/>
</dbReference>
<evidence type="ECO:0000256" key="2">
    <source>
        <dbReference type="SAM" id="Phobius"/>
    </source>
</evidence>
<feature type="transmembrane region" description="Helical" evidence="2">
    <location>
        <begin position="345"/>
        <end position="369"/>
    </location>
</feature>
<dbReference type="GO" id="GO:0005886">
    <property type="term" value="C:plasma membrane"/>
    <property type="evidence" value="ECO:0007669"/>
    <property type="project" value="TreeGrafter"/>
</dbReference>
<dbReference type="GO" id="GO:0046513">
    <property type="term" value="P:ceramide biosynthetic process"/>
    <property type="evidence" value="ECO:0007669"/>
    <property type="project" value="TreeGrafter"/>
</dbReference>
<feature type="region of interest" description="Disordered" evidence="1">
    <location>
        <begin position="166"/>
        <end position="185"/>
    </location>
</feature>
<proteinExistence type="predicted"/>
<dbReference type="InterPro" id="IPR013761">
    <property type="entry name" value="SAM/pointed_sf"/>
</dbReference>
<keyword evidence="2" id="KW-0472">Membrane</keyword>
<name>A0A821Y6W8_9BILA</name>
<keyword evidence="2" id="KW-1133">Transmembrane helix</keyword>